<keyword evidence="3" id="KW-1185">Reference proteome</keyword>
<evidence type="ECO:0000313" key="3">
    <source>
        <dbReference type="Proteomes" id="UP000326759"/>
    </source>
</evidence>
<organism evidence="2 3">
    <name type="scientific">Armadillidium nasatum</name>
    <dbReference type="NCBI Taxonomy" id="96803"/>
    <lineage>
        <taxon>Eukaryota</taxon>
        <taxon>Metazoa</taxon>
        <taxon>Ecdysozoa</taxon>
        <taxon>Arthropoda</taxon>
        <taxon>Crustacea</taxon>
        <taxon>Multicrustacea</taxon>
        <taxon>Malacostraca</taxon>
        <taxon>Eumalacostraca</taxon>
        <taxon>Peracarida</taxon>
        <taxon>Isopoda</taxon>
        <taxon>Oniscidea</taxon>
        <taxon>Crinocheta</taxon>
        <taxon>Armadillidiidae</taxon>
        <taxon>Armadillidium</taxon>
    </lineage>
</organism>
<dbReference type="Proteomes" id="UP000326759">
    <property type="component" value="Unassembled WGS sequence"/>
</dbReference>
<comment type="caution">
    <text evidence="2">The sequence shown here is derived from an EMBL/GenBank/DDBJ whole genome shotgun (WGS) entry which is preliminary data.</text>
</comment>
<name>A0A5N5SIH4_9CRUS</name>
<dbReference type="AlphaFoldDB" id="A0A5N5SIH4"/>
<gene>
    <name evidence="2" type="ORF">Anas_06728</name>
</gene>
<feature type="region of interest" description="Disordered" evidence="1">
    <location>
        <begin position="25"/>
        <end position="52"/>
    </location>
</feature>
<dbReference type="EMBL" id="SEYY01024844">
    <property type="protein sequence ID" value="KAB7493846.1"/>
    <property type="molecule type" value="Genomic_DNA"/>
</dbReference>
<protein>
    <submittedName>
        <fullName evidence="2">Uncharacterized protein</fullName>
    </submittedName>
</protein>
<reference evidence="2 3" key="1">
    <citation type="journal article" date="2019" name="PLoS Biol.">
        <title>Sex chromosomes control vertical transmission of feminizing Wolbachia symbionts in an isopod.</title>
        <authorList>
            <person name="Becking T."/>
            <person name="Chebbi M.A."/>
            <person name="Giraud I."/>
            <person name="Moumen B."/>
            <person name="Laverre T."/>
            <person name="Caubet Y."/>
            <person name="Peccoud J."/>
            <person name="Gilbert C."/>
            <person name="Cordaux R."/>
        </authorList>
    </citation>
    <scope>NUCLEOTIDE SEQUENCE [LARGE SCALE GENOMIC DNA]</scope>
    <source>
        <strain evidence="2">ANa2</strain>
        <tissue evidence="2">Whole body excluding digestive tract and cuticle</tissue>
    </source>
</reference>
<sequence>MYTQNSNRDLFLSQQWSQIDSSDWNTQVSSQEVNPHRVPTTPSGRVLPPTPSTSGNQILGSILMVYLEMRMENRNGSLSSSWSGRAGSQVVPQSVSYPSTRRGFVRENNFIKEIRFALHAVLSVMKDLPAKLREIILSTSESQNNSDVLCENIKKIIEEKAIGFEKVFSVLEENESFFTDTKKSQELLHSSMGEFQKTLKNQGEEAASLNGDIRSRTENLKKQFTLLRKLYITESKKLQTLLASLRRNFRTAEYSKYYNLNV</sequence>
<accession>A0A5N5SIH4</accession>
<evidence type="ECO:0000313" key="2">
    <source>
        <dbReference type="EMBL" id="KAB7493846.1"/>
    </source>
</evidence>
<evidence type="ECO:0000256" key="1">
    <source>
        <dbReference type="SAM" id="MobiDB-lite"/>
    </source>
</evidence>
<dbReference type="OrthoDB" id="10521935at2759"/>
<proteinExistence type="predicted"/>